<reference evidence="1 2" key="1">
    <citation type="submission" date="2015-01" db="EMBL/GenBank/DDBJ databases">
        <title>Evolution of Trichinella species and genotypes.</title>
        <authorList>
            <person name="Korhonen P.K."/>
            <person name="Edoardo P."/>
            <person name="Giuseppe L.R."/>
            <person name="Gasser R.B."/>
        </authorList>
    </citation>
    <scope>NUCLEOTIDE SEQUENCE [LARGE SCALE GENOMIC DNA]</scope>
    <source>
        <strain evidence="1">ISS417</strain>
    </source>
</reference>
<evidence type="ECO:0000313" key="1">
    <source>
        <dbReference type="EMBL" id="KRX41084.1"/>
    </source>
</evidence>
<dbReference type="EMBL" id="JYDJ01000180">
    <property type="protein sequence ID" value="KRX41084.1"/>
    <property type="molecule type" value="Genomic_DNA"/>
</dbReference>
<protein>
    <submittedName>
        <fullName evidence="1">Uncharacterized protein</fullName>
    </submittedName>
</protein>
<dbReference type="AlphaFoldDB" id="A0A0V0TQ01"/>
<name>A0A0V0TQ01_9BILA</name>
<sequence length="128" mass="15327">MVPVTIFYMYPLVRTVTLIPWLLKTQPYCKVKTFIVLFIFQRIGDEEEFENNFPRKLQNFMSYRLGCFCENRRKICFRNLEFFLSFNPLCTVGVEEMASEFGILLLLLHGYACHFLLNFSKIETYHQI</sequence>
<proteinExistence type="predicted"/>
<gene>
    <name evidence="1" type="ORF">T05_11740</name>
</gene>
<accession>A0A0V0TQ01</accession>
<comment type="caution">
    <text evidence="1">The sequence shown here is derived from an EMBL/GenBank/DDBJ whole genome shotgun (WGS) entry which is preliminary data.</text>
</comment>
<organism evidence="1 2">
    <name type="scientific">Trichinella murrelli</name>
    <dbReference type="NCBI Taxonomy" id="144512"/>
    <lineage>
        <taxon>Eukaryota</taxon>
        <taxon>Metazoa</taxon>
        <taxon>Ecdysozoa</taxon>
        <taxon>Nematoda</taxon>
        <taxon>Enoplea</taxon>
        <taxon>Dorylaimia</taxon>
        <taxon>Trichinellida</taxon>
        <taxon>Trichinellidae</taxon>
        <taxon>Trichinella</taxon>
    </lineage>
</organism>
<dbReference type="Proteomes" id="UP000055048">
    <property type="component" value="Unassembled WGS sequence"/>
</dbReference>
<evidence type="ECO:0000313" key="2">
    <source>
        <dbReference type="Proteomes" id="UP000055048"/>
    </source>
</evidence>
<keyword evidence="2" id="KW-1185">Reference proteome</keyword>